<dbReference type="PANTHER" id="PTHR26379">
    <property type="entry name" value="BTB/POZ AND MATH DOMAIN-CONTAINING PROTEIN 1"/>
    <property type="match status" value="1"/>
</dbReference>
<dbReference type="Gene3D" id="2.60.210.10">
    <property type="entry name" value="Apoptosis, Tumor Necrosis Factor Receptor Associated Protein 2, Chain A"/>
    <property type="match status" value="1"/>
</dbReference>
<evidence type="ECO:0000259" key="2">
    <source>
        <dbReference type="PROSITE" id="PS50097"/>
    </source>
</evidence>
<dbReference type="eggNOG" id="KOG1987">
    <property type="taxonomic scope" value="Eukaryota"/>
</dbReference>
<evidence type="ECO:0000313" key="5">
    <source>
        <dbReference type="Proteomes" id="UP000004995"/>
    </source>
</evidence>
<proteinExistence type="predicted"/>
<dbReference type="SUPFAM" id="SSF49599">
    <property type="entry name" value="TRAF domain-like"/>
    <property type="match status" value="1"/>
</dbReference>
<accession>K4AKL0</accession>
<dbReference type="Gramene" id="KQK89002">
    <property type="protein sequence ID" value="KQK89002"/>
    <property type="gene ID" value="SETIT_039433mg"/>
</dbReference>
<dbReference type="InterPro" id="IPR045005">
    <property type="entry name" value="BPM1-6"/>
</dbReference>
<dbReference type="InterPro" id="IPR008974">
    <property type="entry name" value="TRAF-like"/>
</dbReference>
<dbReference type="GO" id="GO:0016567">
    <property type="term" value="P:protein ubiquitination"/>
    <property type="evidence" value="ECO:0007669"/>
    <property type="project" value="InterPro"/>
</dbReference>
<dbReference type="EMBL" id="AGNK02005602">
    <property type="status" value="NOT_ANNOTATED_CDS"/>
    <property type="molecule type" value="Genomic_DNA"/>
</dbReference>
<dbReference type="InParanoid" id="K4AKL0"/>
<feature type="domain" description="BTB" evidence="2">
    <location>
        <begin position="198"/>
        <end position="263"/>
    </location>
</feature>
<evidence type="ECO:0000256" key="1">
    <source>
        <dbReference type="ARBA" id="ARBA00004906"/>
    </source>
</evidence>
<dbReference type="InterPro" id="IPR011333">
    <property type="entry name" value="SKP1/BTB/POZ_sf"/>
</dbReference>
<dbReference type="Pfam" id="PF00651">
    <property type="entry name" value="BTB"/>
    <property type="match status" value="1"/>
</dbReference>
<dbReference type="PROSITE" id="PS50144">
    <property type="entry name" value="MATH"/>
    <property type="match status" value="1"/>
</dbReference>
<dbReference type="SUPFAM" id="SSF54695">
    <property type="entry name" value="POZ domain"/>
    <property type="match status" value="1"/>
</dbReference>
<dbReference type="HOGENOM" id="CLU_004253_2_1_1"/>
<protein>
    <recommendedName>
        <fullName evidence="6">BTB domain-containing protein</fullName>
    </recommendedName>
</protein>
<dbReference type="PROSITE" id="PS50097">
    <property type="entry name" value="BTB"/>
    <property type="match status" value="1"/>
</dbReference>
<dbReference type="Proteomes" id="UP000004995">
    <property type="component" value="Unassembled WGS sequence"/>
</dbReference>
<organism evidence="4 5">
    <name type="scientific">Setaria italica</name>
    <name type="common">Foxtail millet</name>
    <name type="synonym">Panicum italicum</name>
    <dbReference type="NCBI Taxonomy" id="4555"/>
    <lineage>
        <taxon>Eukaryota</taxon>
        <taxon>Viridiplantae</taxon>
        <taxon>Streptophyta</taxon>
        <taxon>Embryophyta</taxon>
        <taxon>Tracheophyta</taxon>
        <taxon>Spermatophyta</taxon>
        <taxon>Magnoliopsida</taxon>
        <taxon>Liliopsida</taxon>
        <taxon>Poales</taxon>
        <taxon>Poaceae</taxon>
        <taxon>PACMAD clade</taxon>
        <taxon>Panicoideae</taxon>
        <taxon>Panicodae</taxon>
        <taxon>Paniceae</taxon>
        <taxon>Cenchrinae</taxon>
        <taxon>Setaria</taxon>
    </lineage>
</organism>
<dbReference type="CDD" id="cd18280">
    <property type="entry name" value="BTB_POZ_BPM_plant"/>
    <property type="match status" value="1"/>
</dbReference>
<evidence type="ECO:0008006" key="6">
    <source>
        <dbReference type="Google" id="ProtNLM"/>
    </source>
</evidence>
<dbReference type="SMART" id="SM00225">
    <property type="entry name" value="BTB"/>
    <property type="match status" value="1"/>
</dbReference>
<keyword evidence="5" id="KW-1185">Reference proteome</keyword>
<reference evidence="5" key="1">
    <citation type="journal article" date="2012" name="Nat. Biotechnol.">
        <title>Reference genome sequence of the model plant Setaria.</title>
        <authorList>
            <person name="Bennetzen J.L."/>
            <person name="Schmutz J."/>
            <person name="Wang H."/>
            <person name="Percifield R."/>
            <person name="Hawkins J."/>
            <person name="Pontaroli A.C."/>
            <person name="Estep M."/>
            <person name="Feng L."/>
            <person name="Vaughn J.N."/>
            <person name="Grimwood J."/>
            <person name="Jenkins J."/>
            <person name="Barry K."/>
            <person name="Lindquist E."/>
            <person name="Hellsten U."/>
            <person name="Deshpande S."/>
            <person name="Wang X."/>
            <person name="Wu X."/>
            <person name="Mitros T."/>
            <person name="Triplett J."/>
            <person name="Yang X."/>
            <person name="Ye C.Y."/>
            <person name="Mauro-Herrera M."/>
            <person name="Wang L."/>
            <person name="Li P."/>
            <person name="Sharma M."/>
            <person name="Sharma R."/>
            <person name="Ronald P.C."/>
            <person name="Panaud O."/>
            <person name="Kellogg E.A."/>
            <person name="Brutnell T.P."/>
            <person name="Doust A.N."/>
            <person name="Tuskan G.A."/>
            <person name="Rokhsar D."/>
            <person name="Devos K.M."/>
        </authorList>
    </citation>
    <scope>NUCLEOTIDE SEQUENCE [LARGE SCALE GENOMIC DNA]</scope>
    <source>
        <strain evidence="5">cv. Yugu1</strain>
    </source>
</reference>
<dbReference type="CDD" id="cd00121">
    <property type="entry name" value="MATH"/>
    <property type="match status" value="1"/>
</dbReference>
<dbReference type="Gene3D" id="3.30.710.10">
    <property type="entry name" value="Potassium Channel Kv1.1, Chain A"/>
    <property type="match status" value="1"/>
</dbReference>
<dbReference type="InterPro" id="IPR000210">
    <property type="entry name" value="BTB/POZ_dom"/>
</dbReference>
<dbReference type="OMA" id="VHTTEPF"/>
<name>K4AKL0_SETIT</name>
<dbReference type="InterPro" id="IPR002083">
    <property type="entry name" value="MATH/TRAF_dom"/>
</dbReference>
<evidence type="ECO:0000259" key="3">
    <source>
        <dbReference type="PROSITE" id="PS50144"/>
    </source>
</evidence>
<comment type="pathway">
    <text evidence="1">Protein modification; protein ubiquitination.</text>
</comment>
<dbReference type="AlphaFoldDB" id="K4AKL0"/>
<dbReference type="Pfam" id="PF22486">
    <property type="entry name" value="MATH_2"/>
    <property type="match status" value="1"/>
</dbReference>
<evidence type="ECO:0000313" key="4">
    <source>
        <dbReference type="EnsemblPlants" id="KQK89002"/>
    </source>
</evidence>
<dbReference type="PANTHER" id="PTHR26379:SF396">
    <property type="entry name" value="BTB_POZ DOMAIN CONTAINING PROTEIN"/>
    <property type="match status" value="1"/>
</dbReference>
<feature type="domain" description="MATH" evidence="3">
    <location>
        <begin position="26"/>
        <end position="159"/>
    </location>
</feature>
<sequence>MSTSPSSSSDDLGAPSRSTIVGRTETWHHLLDIKEYSYSKKLPTGNYISCPFTAGGHSWAIHYYPKGRNSSYAAFISVYLGLNKGVAANAVAEPVKALAKFSLLDQAGKPVPSHTHTTGQFDFSSESRGYLSYHDFIDRAWLEDSEHLKDDSFTIRCDIVVTTELRVEETRAAAPFVVVPPLDLHRHVGDLLVSKHGADVTFQVAGETFSALRYVLVARSKVFKAELFGPMKEGASIRVDDMEARVFRVLLGFVYTDTLPDDLGMDQQEEAAMAQHLLVAADRYNLERLKLFCEEKLCKLINRDSAATVLEARIQFLGFPLNLSGVKATEGFDHLARS</sequence>
<dbReference type="EnsemblPlants" id="KQK89002">
    <property type="protein sequence ID" value="KQK89002"/>
    <property type="gene ID" value="SETIT_039433mg"/>
</dbReference>
<reference evidence="4" key="2">
    <citation type="submission" date="2018-08" db="UniProtKB">
        <authorList>
            <consortium name="EnsemblPlants"/>
        </authorList>
    </citation>
    <scope>IDENTIFICATION</scope>
    <source>
        <strain evidence="4">Yugu1</strain>
    </source>
</reference>